<dbReference type="PANTHER" id="PTHR20948">
    <property type="entry name" value="TRANSMEMBRANE PROTEIN 164"/>
    <property type="match status" value="1"/>
</dbReference>
<dbReference type="STRING" id="6216.A0A158QDX2"/>
<feature type="transmembrane region" description="Helical" evidence="1">
    <location>
        <begin position="242"/>
        <end position="259"/>
    </location>
</feature>
<keyword evidence="1" id="KW-0812">Transmembrane</keyword>
<feature type="transmembrane region" description="Helical" evidence="1">
    <location>
        <begin position="92"/>
        <end position="113"/>
    </location>
</feature>
<dbReference type="EMBL" id="UYSG01001315">
    <property type="protein sequence ID" value="VDL40816.1"/>
    <property type="molecule type" value="Genomic_DNA"/>
</dbReference>
<reference evidence="2 3" key="2">
    <citation type="submission" date="2018-11" db="EMBL/GenBank/DDBJ databases">
        <authorList>
            <consortium name="Pathogen Informatics"/>
        </authorList>
    </citation>
    <scope>NUCLEOTIDE SEQUENCE [LARGE SCALE GENOMIC DNA]</scope>
</reference>
<dbReference type="InterPro" id="IPR026508">
    <property type="entry name" value="TMEM164"/>
</dbReference>
<feature type="transmembrane region" description="Helical" evidence="1">
    <location>
        <begin position="155"/>
        <end position="174"/>
    </location>
</feature>
<proteinExistence type="predicted"/>
<evidence type="ECO:0000313" key="4">
    <source>
        <dbReference type="WBParaSite" id="HDID_0000391801-mRNA-1"/>
    </source>
</evidence>
<accession>A0A158QDX2</accession>
<organism evidence="4">
    <name type="scientific">Hymenolepis diminuta</name>
    <name type="common">Rat tapeworm</name>
    <dbReference type="NCBI Taxonomy" id="6216"/>
    <lineage>
        <taxon>Eukaryota</taxon>
        <taxon>Metazoa</taxon>
        <taxon>Spiralia</taxon>
        <taxon>Lophotrochozoa</taxon>
        <taxon>Platyhelminthes</taxon>
        <taxon>Cestoda</taxon>
        <taxon>Eucestoda</taxon>
        <taxon>Cyclophyllidea</taxon>
        <taxon>Hymenolepididae</taxon>
        <taxon>Hymenolepis</taxon>
    </lineage>
</organism>
<evidence type="ECO:0000256" key="1">
    <source>
        <dbReference type="SAM" id="Phobius"/>
    </source>
</evidence>
<dbReference type="AlphaFoldDB" id="A0A158QDX2"/>
<keyword evidence="1" id="KW-1133">Transmembrane helix</keyword>
<dbReference type="OrthoDB" id="17328at2759"/>
<evidence type="ECO:0000313" key="3">
    <source>
        <dbReference type="Proteomes" id="UP000274504"/>
    </source>
</evidence>
<name>A0A158QDX2_HYMDI</name>
<feature type="transmembrane region" description="Helical" evidence="1">
    <location>
        <begin position="125"/>
        <end position="143"/>
    </location>
</feature>
<feature type="transmembrane region" description="Helical" evidence="1">
    <location>
        <begin position="33"/>
        <end position="49"/>
    </location>
</feature>
<protein>
    <submittedName>
        <fullName evidence="4">Transmembrane protein 164</fullName>
    </submittedName>
</protein>
<sequence length="328" mass="37373">MSQFGIFYEGVRWDIPSEGGSACRSYLSMTQRIFETIFFTLLYGSLLLWCIPKLKLPFDKRYTSSKHLHWIRLIQCFIFGVEIGYKLTARSLIFIFNPCHAITAVQVSNYWILLLFAKPSSFTTAIFRLHLHGINGTLLALIFPTTATRTPALRVIYFVQHILIFLIPACILDQNSAYSIEPLGDFHWVLTSLAIQVLYHFLFLQPMSLLSHANLNQMLCPALSDPFAGPYYRIAAMIHQPILILIIGKLYSIVALWLQQGIKSPNFIKPLISSFHWLPGLAIILGNPDKTTPQPIICEKTGERRPRSLGELFQTQRSCCESVEKCCQ</sequence>
<dbReference type="Proteomes" id="UP000274504">
    <property type="component" value="Unassembled WGS sequence"/>
</dbReference>
<evidence type="ECO:0000313" key="2">
    <source>
        <dbReference type="EMBL" id="VDL40816.1"/>
    </source>
</evidence>
<dbReference type="WBParaSite" id="HDID_0000391801-mRNA-1">
    <property type="protein sequence ID" value="HDID_0000391801-mRNA-1"/>
    <property type="gene ID" value="HDID_0000391801"/>
</dbReference>
<reference evidence="4" key="1">
    <citation type="submission" date="2016-04" db="UniProtKB">
        <authorList>
            <consortium name="WormBaseParasite"/>
        </authorList>
    </citation>
    <scope>IDENTIFICATION</scope>
</reference>
<gene>
    <name evidence="2" type="ORF">HDID_LOCUS3916</name>
</gene>
<keyword evidence="1" id="KW-0472">Membrane</keyword>
<dbReference type="PANTHER" id="PTHR20948:SF2">
    <property type="entry name" value="TRANSMEMBRANE PROTEIN 164"/>
    <property type="match status" value="1"/>
</dbReference>